<dbReference type="EMBL" id="JAUFRC010000001">
    <property type="protein sequence ID" value="MDN3712167.1"/>
    <property type="molecule type" value="Genomic_DNA"/>
</dbReference>
<dbReference type="RefSeq" id="WP_377787148.1">
    <property type="nucleotide sequence ID" value="NZ_JBHUOC010000001.1"/>
</dbReference>
<evidence type="ECO:0000313" key="2">
    <source>
        <dbReference type="Proteomes" id="UP001243846"/>
    </source>
</evidence>
<reference evidence="2" key="1">
    <citation type="journal article" date="2019" name="Int. J. Syst. Evol. Microbiol.">
        <title>The Global Catalogue of Microorganisms (GCM) 10K type strain sequencing project: providing services to taxonomists for standard genome sequencing and annotation.</title>
        <authorList>
            <consortium name="The Broad Institute Genomics Platform"/>
            <consortium name="The Broad Institute Genome Sequencing Center for Infectious Disease"/>
            <person name="Wu L."/>
            <person name="Ma J."/>
        </authorList>
    </citation>
    <scope>NUCLEOTIDE SEQUENCE [LARGE SCALE GENOMIC DNA]</scope>
    <source>
        <strain evidence="2">CECT 8482</strain>
    </source>
</reference>
<comment type="caution">
    <text evidence="1">The sequence shown here is derived from an EMBL/GenBank/DDBJ whole genome shotgun (WGS) entry which is preliminary data.</text>
</comment>
<protein>
    <submittedName>
        <fullName evidence="1">Uncharacterized protein</fullName>
    </submittedName>
</protein>
<evidence type="ECO:0000313" key="1">
    <source>
        <dbReference type="EMBL" id="MDN3712167.1"/>
    </source>
</evidence>
<keyword evidence="2" id="KW-1185">Reference proteome</keyword>
<sequence>MAIQLRALHGDAEAKALSAASSQFENRSRVLLHDFVTGRLERQKLAIGTQLNVVALDFGYLRDGGYRSRGRRSGGDERTEP</sequence>
<organism evidence="1 2">
    <name type="scientific">Paracoccus cavernae</name>
    <dbReference type="NCBI Taxonomy" id="1571207"/>
    <lineage>
        <taxon>Bacteria</taxon>
        <taxon>Pseudomonadati</taxon>
        <taxon>Pseudomonadota</taxon>
        <taxon>Alphaproteobacteria</taxon>
        <taxon>Rhodobacterales</taxon>
        <taxon>Paracoccaceae</taxon>
        <taxon>Paracoccus</taxon>
    </lineage>
</organism>
<name>A0ABT8D8J4_9RHOB</name>
<accession>A0ABT8D8J4</accession>
<proteinExistence type="predicted"/>
<gene>
    <name evidence="1" type="ORF">QWZ10_10890</name>
</gene>
<dbReference type="Proteomes" id="UP001243846">
    <property type="component" value="Unassembled WGS sequence"/>
</dbReference>